<evidence type="ECO:0000313" key="6">
    <source>
        <dbReference type="Proteomes" id="UP000019116"/>
    </source>
</evidence>
<dbReference type="Gramene" id="TraesSYM5D03G02964650.1">
    <property type="protein sequence ID" value="TraesSYM5D03G02964650.1"/>
    <property type="gene ID" value="TraesSYM5D03G02964650"/>
</dbReference>
<evidence type="ECO:0000259" key="4">
    <source>
        <dbReference type="PROSITE" id="PS50600"/>
    </source>
</evidence>
<proteinExistence type="inferred from homology"/>
<dbReference type="Gramene" id="TraesJAG5D03G03024130.1">
    <property type="protein sequence ID" value="TraesJAG5D03G03024130.1"/>
    <property type="gene ID" value="TraesJAG5D03G03024130"/>
</dbReference>
<reference evidence="5" key="1">
    <citation type="submission" date="2018-08" db="EMBL/GenBank/DDBJ databases">
        <authorList>
            <person name="Rossello M."/>
        </authorList>
    </citation>
    <scope>NUCLEOTIDE SEQUENCE [LARGE SCALE GENOMIC DNA]</scope>
    <source>
        <strain evidence="5">cv. Chinese Spring</strain>
    </source>
</reference>
<dbReference type="AlphaFoldDB" id="A0A3B6MJA4"/>
<dbReference type="PANTHER" id="PTHR34835">
    <property type="entry name" value="OS07G0283600 PROTEIN-RELATED"/>
    <property type="match status" value="1"/>
</dbReference>
<dbReference type="Gramene" id="TraesCS5D03G0023300.1">
    <property type="protein sequence ID" value="TraesCS5D03G0023300.1.CDS"/>
    <property type="gene ID" value="TraesCS5D03G0023300"/>
</dbReference>
<dbReference type="Gramene" id="TraesCS5D02G007500.1">
    <property type="protein sequence ID" value="TraesCS5D02G007500.1"/>
    <property type="gene ID" value="TraesCS5D02G007500"/>
</dbReference>
<protein>
    <recommendedName>
        <fullName evidence="4">Ubiquitin-like protease family profile domain-containing protein</fullName>
    </recommendedName>
</protein>
<evidence type="ECO:0000256" key="1">
    <source>
        <dbReference type="ARBA" id="ARBA00005234"/>
    </source>
</evidence>
<dbReference type="Gramene" id="TraesWEE_scaffold_070298_01G000300.1">
    <property type="protein sequence ID" value="TraesWEE_scaffold_070298_01G000300.1"/>
    <property type="gene ID" value="TraesWEE_scaffold_070298_01G000300"/>
</dbReference>
<dbReference type="Gramene" id="TraesCLE_scaffold_049806_01G000100.1">
    <property type="protein sequence ID" value="TraesCLE_scaffold_049806_01G000100.1"/>
    <property type="gene ID" value="TraesCLE_scaffold_049806_01G000100"/>
</dbReference>
<dbReference type="InterPro" id="IPR038765">
    <property type="entry name" value="Papain-like_cys_pep_sf"/>
</dbReference>
<evidence type="ECO:0000256" key="2">
    <source>
        <dbReference type="ARBA" id="ARBA00022670"/>
    </source>
</evidence>
<evidence type="ECO:0000313" key="5">
    <source>
        <dbReference type="EnsemblPlants" id="TraesCS5D02G007500.1"/>
    </source>
</evidence>
<sequence>MAPSPSLTMEQPKAPCLVTMSETLKHRGTIKHRFSTLRWNKEISNLTNKQRGYVSKHDLDNLLHINNHLIVPVGFMQWLVDHTRSNAVFKYKNKFIQIRREMVNQVFGIQSGSEPFPIKSNDPVVVAKVKALNDKYISGSRTIPIDNIVKMMKNDETEEGFICSFLFPFISTVLCPITCNYANWKLLYGLHDISKLHNYDLASYCINHLSEEIESFHENLFNIVEIDLNDPIWVGDCLPMLDNADLLHVANVDFKRTTNKPVAYGALPLRDISTKPYGARPLALVEDTGFNAKQGTLPTGPLEDVGLKSSNQPEVVQVISEVVAKHDGLCRKSHEKHMSQMRADLASNVPSIIPSTNSMMANTTAPPFIISQYQGTIATQPTVDNNNQTMAAVSQDQQLDKNNIIFHSSPTILEDDIDVVKPIGHSELRLPHKDCSSTRVVADIEHVITLAMSYADGTTSGNDVGSMPSDVYETKLDVDNFYQKYLNYKFFKDNPTVLDFNDLTVSYEKFYNGLKPIGKVNDEVMDAYVAVFNHGNLNPDPKSKNPSKFSFPTHFTTKLLVEPAKFSTRSCLREFKRINTGNNLHKCDLLFLRRVNSFHWTFFCINNLLTINFFDSANSVNADELNILTTNLITNLSTLFKGSNCSFKNIEEFVKFSPENYPKQPNLHDCAIYGMLYMDYWNGKDMKDFEKEIVPQFRKLIAYKIGNFNQNKFQFEKIDADNFEKLASTKKSTYGFPYLQHFVLTSGHKFVNNFS</sequence>
<dbReference type="SUPFAM" id="SSF54001">
    <property type="entry name" value="Cysteine proteinases"/>
    <property type="match status" value="1"/>
</dbReference>
<dbReference type="Proteomes" id="UP000019116">
    <property type="component" value="Chromosome 5D"/>
</dbReference>
<comment type="similarity">
    <text evidence="1">Belongs to the peptidase C48 family.</text>
</comment>
<reference evidence="5" key="2">
    <citation type="submission" date="2018-10" db="UniProtKB">
        <authorList>
            <consortium name="EnsemblPlants"/>
        </authorList>
    </citation>
    <scope>IDENTIFICATION</scope>
</reference>
<dbReference type="Gene3D" id="3.40.395.10">
    <property type="entry name" value="Adenoviral Proteinase, Chain A"/>
    <property type="match status" value="1"/>
</dbReference>
<dbReference type="OrthoDB" id="643913at2759"/>
<feature type="domain" description="Ubiquitin-like protease family profile" evidence="4">
    <location>
        <begin position="503"/>
        <end position="681"/>
    </location>
</feature>
<dbReference type="PROSITE" id="PS50600">
    <property type="entry name" value="ULP_PROTEASE"/>
    <property type="match status" value="1"/>
</dbReference>
<keyword evidence="3" id="KW-0378">Hydrolase</keyword>
<dbReference type="GO" id="GO:0006508">
    <property type="term" value="P:proteolysis"/>
    <property type="evidence" value="ECO:0007669"/>
    <property type="project" value="UniProtKB-KW"/>
</dbReference>
<accession>A0A3B6MJA4</accession>
<dbReference type="InterPro" id="IPR003653">
    <property type="entry name" value="Peptidase_C48_C"/>
</dbReference>
<dbReference type="STRING" id="4565.A0A3B6MJA4"/>
<dbReference type="SMR" id="A0A3B6MJA4"/>
<dbReference type="PANTHER" id="PTHR34835:SF77">
    <property type="entry name" value="OS08G0365200 PROTEIN"/>
    <property type="match status" value="1"/>
</dbReference>
<keyword evidence="6" id="KW-1185">Reference proteome</keyword>
<name>A0A3B6MJA4_WHEAT</name>
<evidence type="ECO:0000256" key="3">
    <source>
        <dbReference type="ARBA" id="ARBA00022801"/>
    </source>
</evidence>
<dbReference type="Gramene" id="TraesROB_scaffold_053075_01G000100.1">
    <property type="protein sequence ID" value="TraesROB_scaffold_053075_01G000100.1"/>
    <property type="gene ID" value="TraesROB_scaffold_053075_01G000100"/>
</dbReference>
<keyword evidence="2" id="KW-0645">Protease</keyword>
<dbReference type="Pfam" id="PF02902">
    <property type="entry name" value="Peptidase_C48"/>
    <property type="match status" value="1"/>
</dbReference>
<dbReference type="EnsemblPlants" id="TraesCS5D02G007500.1">
    <property type="protein sequence ID" value="TraesCS5D02G007500.1"/>
    <property type="gene ID" value="TraesCS5D02G007500"/>
</dbReference>
<dbReference type="GO" id="GO:0008234">
    <property type="term" value="F:cysteine-type peptidase activity"/>
    <property type="evidence" value="ECO:0007669"/>
    <property type="project" value="InterPro"/>
</dbReference>
<dbReference type="Gramene" id="TraesNOR5D03G03060010.1">
    <property type="protein sequence ID" value="TraesNOR5D03G03060010.1"/>
    <property type="gene ID" value="TraesNOR5D03G03060010"/>
</dbReference>
<organism evidence="5">
    <name type="scientific">Triticum aestivum</name>
    <name type="common">Wheat</name>
    <dbReference type="NCBI Taxonomy" id="4565"/>
    <lineage>
        <taxon>Eukaryota</taxon>
        <taxon>Viridiplantae</taxon>
        <taxon>Streptophyta</taxon>
        <taxon>Embryophyta</taxon>
        <taxon>Tracheophyta</taxon>
        <taxon>Spermatophyta</taxon>
        <taxon>Magnoliopsida</taxon>
        <taxon>Liliopsida</taxon>
        <taxon>Poales</taxon>
        <taxon>Poaceae</taxon>
        <taxon>BOP clade</taxon>
        <taxon>Pooideae</taxon>
        <taxon>Triticodae</taxon>
        <taxon>Triticeae</taxon>
        <taxon>Triticinae</taxon>
        <taxon>Triticum</taxon>
    </lineage>
</organism>
<dbReference type="Gramene" id="TraesCAD_scaffold_068750_01G000100.1">
    <property type="protein sequence ID" value="TraesCAD_scaffold_068750_01G000100.1"/>
    <property type="gene ID" value="TraesCAD_scaffold_068750_01G000100"/>
</dbReference>